<dbReference type="RefSeq" id="WP_188427449.1">
    <property type="nucleotide sequence ID" value="NZ_BMCH01000009.1"/>
</dbReference>
<dbReference type="InterPro" id="IPR036844">
    <property type="entry name" value="Hint_dom_sf"/>
</dbReference>
<feature type="domain" description="Hedgehog/Intein (Hint)" evidence="1">
    <location>
        <begin position="535"/>
        <end position="673"/>
    </location>
</feature>
<dbReference type="Gene3D" id="2.160.20.20">
    <property type="match status" value="2"/>
</dbReference>
<dbReference type="InterPro" id="IPR012332">
    <property type="entry name" value="Autotransporter_pectin_lyase_C"/>
</dbReference>
<comment type="caution">
    <text evidence="2">The sequence shown here is derived from an EMBL/GenBank/DDBJ whole genome shotgun (WGS) entry which is preliminary data.</text>
</comment>
<gene>
    <name evidence="2" type="ORF">GCM10007207_27970</name>
</gene>
<dbReference type="Proteomes" id="UP000637769">
    <property type="component" value="Unassembled WGS sequence"/>
</dbReference>
<proteinExistence type="predicted"/>
<evidence type="ECO:0000313" key="3">
    <source>
        <dbReference type="Proteomes" id="UP000637769"/>
    </source>
</evidence>
<organism evidence="2 3">
    <name type="scientific">Asaia siamensis</name>
    <dbReference type="NCBI Taxonomy" id="110479"/>
    <lineage>
        <taxon>Bacteria</taxon>
        <taxon>Pseudomonadati</taxon>
        <taxon>Pseudomonadota</taxon>
        <taxon>Alphaproteobacteria</taxon>
        <taxon>Acetobacterales</taxon>
        <taxon>Acetobacteraceae</taxon>
        <taxon>Asaia</taxon>
    </lineage>
</organism>
<name>A0ABQ1MI37_9PROT</name>
<evidence type="ECO:0000259" key="1">
    <source>
        <dbReference type="Pfam" id="PF13403"/>
    </source>
</evidence>
<dbReference type="Gene3D" id="2.170.16.10">
    <property type="entry name" value="Hedgehog/Intein (Hint) domain"/>
    <property type="match status" value="1"/>
</dbReference>
<dbReference type="InterPro" id="IPR028992">
    <property type="entry name" value="Hedgehog/Intein_dom"/>
</dbReference>
<accession>A0ABQ1MI37</accession>
<dbReference type="SUPFAM" id="SSF51294">
    <property type="entry name" value="Hedgehog/intein (Hint) domain"/>
    <property type="match status" value="1"/>
</dbReference>
<protein>
    <recommendedName>
        <fullName evidence="1">Hedgehog/Intein (Hint) domain-containing protein</fullName>
    </recommendedName>
</protein>
<evidence type="ECO:0000313" key="2">
    <source>
        <dbReference type="EMBL" id="GGC40989.1"/>
    </source>
</evidence>
<reference evidence="3" key="1">
    <citation type="journal article" date="2019" name="Int. J. Syst. Evol. Microbiol.">
        <title>The Global Catalogue of Microorganisms (GCM) 10K type strain sequencing project: providing services to taxonomists for standard genome sequencing and annotation.</title>
        <authorList>
            <consortium name="The Broad Institute Genomics Platform"/>
            <consortium name="The Broad Institute Genome Sequencing Center for Infectious Disease"/>
            <person name="Wu L."/>
            <person name="Ma J."/>
        </authorList>
    </citation>
    <scope>NUCLEOTIDE SEQUENCE [LARGE SCALE GENOMIC DNA]</scope>
    <source>
        <strain evidence="3">CCM 7132</strain>
    </source>
</reference>
<keyword evidence="3" id="KW-1185">Reference proteome</keyword>
<sequence length="883" mass="89636">MATLPSGTWSAVLNGADTVYQSGTTVVSAPVSLATGVTLIVTSGAIASNVTGSNQSTVNIASGGTLISSYLSNGYLNVSAGGISTANVLDSTLTYVFSGGASTGDTFNNASNAGVDTAVISSGGMVSNVTVQSGGSIQFQSGSVAHGVDLSSGGTLNIASGTVDGLVVSNGAVATSNGVTYSGITISNQPDINTAVVLSGTWSAVLNNGVTLYQSGGVSYQWPVALAAGATLNVMSGAVAARISGTNQSTVNVASGGTLVSSYLNNGYLNVSAGGSSTTNTLDSTLTYILSGGSSVSDTWNNAGGMGMDYSIVSSGGVVVDPVIGSGGYLSGSVGATLSNVYVSSGGSFSTVAPIGSSVTIPDFMQVAPGASVMSGTWIATVQNGKTVYQSGGVTLVDPVALASGGNLTIQSGAIVSHLSTGQGAVVTVASGTLVSSYIDNGIVYVSSGGITSGNAFNSTWSITSSGGASIGDTWFASGAGRTLETSYIYSGATMTDGSVGSGATMVVNSGGVTKDPSVANGGTLTIQNQGTNGCFLAGALIQTPGGEVAVEELAIGDTVICLEDGCEVSRPVTWIGVSRNSFSPKQPLDLAGYPVRVRQNAFGEAMPSQDLLVTAEHCFVFEGAFIPVRMLVNGSSIHYDPSITDHDYYHIELERHSVIVSNNVATESYLNTGSRRYFSSGHNIVSLHEETKAWNRDSALPLCVARDAVEKIHQALALRAGELGLASEETSSFLTDDPALCLGLPDGRIIAPMRQTGGAYIFSVPSGVREATLISRQSRPCDVIGPFLDDRRPLGVLVGEMTLFGSRQTLDLTDHLREGVVQGWHPVEMPGCRWTTGAGCIALPREKGDSNAILSVEILQAGPYRLGALAGPDNQMPAHQAA</sequence>
<dbReference type="Pfam" id="PF13403">
    <property type="entry name" value="Hint_2"/>
    <property type="match status" value="1"/>
</dbReference>
<dbReference type="EMBL" id="BMCH01000009">
    <property type="protein sequence ID" value="GGC40989.1"/>
    <property type="molecule type" value="Genomic_DNA"/>
</dbReference>